<sequence length="318" mass="34077">MRRRGFTLIELLVVIAIIAVLIALLLPAVQAAREAARRSQCVNNLKQIGLAMHNYESTNGAFPYGSNFYESITSPISGLNTFGGNWVLMILPNMEQTALYNAHNFSLRTVDLHNTTVTRSVISSLICPSDPGAVTPIKTDRSEVVTSMGLWYPGNMGPSNMDAKVPYCPPTPPASTVQSYCSQGTWGANPASRSGTLVGFFGRFQTCQRIAGVTDGLSNTFMVGETLPTDCAYFGAFNHNFPIAGTSIPLNMIGLVNGSTVKINTFQQVCGYKSRHSGGANFLMGDGSTRFIKQSINYQTYNAAGSAALGEVISSDAL</sequence>
<evidence type="ECO:0000259" key="1">
    <source>
        <dbReference type="Pfam" id="PF07596"/>
    </source>
</evidence>
<protein>
    <submittedName>
        <fullName evidence="2">Prepilin-type N-terminal cleavage/methylation domain-containing protein</fullName>
    </submittedName>
</protein>
<dbReference type="Gene3D" id="3.30.700.10">
    <property type="entry name" value="Glycoprotein, Type 4 Pilin"/>
    <property type="match status" value="1"/>
</dbReference>
<dbReference type="InterPro" id="IPR011453">
    <property type="entry name" value="DUF1559"/>
</dbReference>
<dbReference type="AlphaFoldDB" id="L0DNE6"/>
<feature type="domain" description="DUF1559" evidence="1">
    <location>
        <begin position="264"/>
        <end position="297"/>
    </location>
</feature>
<accession>L0DNE6</accession>
<dbReference type="EMBL" id="CP003364">
    <property type="protein sequence ID" value="AGA30211.1"/>
    <property type="molecule type" value="Genomic_DNA"/>
</dbReference>
<evidence type="ECO:0000313" key="2">
    <source>
        <dbReference type="EMBL" id="AGA30211.1"/>
    </source>
</evidence>
<dbReference type="HOGENOM" id="CLU_041661_0_0_0"/>
<dbReference type="PANTHER" id="PTHR30093:SF2">
    <property type="entry name" value="TYPE II SECRETION SYSTEM PROTEIN H"/>
    <property type="match status" value="1"/>
</dbReference>
<dbReference type="OrthoDB" id="276576at2"/>
<dbReference type="NCBIfam" id="TIGR04294">
    <property type="entry name" value="pre_pil_HX9DG"/>
    <property type="match status" value="1"/>
</dbReference>
<dbReference type="InterPro" id="IPR045584">
    <property type="entry name" value="Pilin-like"/>
</dbReference>
<dbReference type="Pfam" id="PF07963">
    <property type="entry name" value="N_methyl"/>
    <property type="match status" value="1"/>
</dbReference>
<organism evidence="2 3">
    <name type="scientific">Singulisphaera acidiphila (strain ATCC BAA-1392 / DSM 18658 / VKM B-2454 / MOB10)</name>
    <dbReference type="NCBI Taxonomy" id="886293"/>
    <lineage>
        <taxon>Bacteria</taxon>
        <taxon>Pseudomonadati</taxon>
        <taxon>Planctomycetota</taxon>
        <taxon>Planctomycetia</taxon>
        <taxon>Isosphaerales</taxon>
        <taxon>Isosphaeraceae</taxon>
        <taxon>Singulisphaera</taxon>
    </lineage>
</organism>
<dbReference type="Pfam" id="PF07596">
    <property type="entry name" value="SBP_bac_10"/>
    <property type="match status" value="2"/>
</dbReference>
<dbReference type="STRING" id="886293.Sinac_6106"/>
<reference evidence="2 3" key="1">
    <citation type="submission" date="2012-02" db="EMBL/GenBank/DDBJ databases">
        <title>Complete sequence of chromosome of Singulisphaera acidiphila DSM 18658.</title>
        <authorList>
            <consortium name="US DOE Joint Genome Institute (JGI-PGF)"/>
            <person name="Lucas S."/>
            <person name="Copeland A."/>
            <person name="Lapidus A."/>
            <person name="Glavina del Rio T."/>
            <person name="Dalin E."/>
            <person name="Tice H."/>
            <person name="Bruce D."/>
            <person name="Goodwin L."/>
            <person name="Pitluck S."/>
            <person name="Peters L."/>
            <person name="Ovchinnikova G."/>
            <person name="Chertkov O."/>
            <person name="Kyrpides N."/>
            <person name="Mavromatis K."/>
            <person name="Ivanova N."/>
            <person name="Brettin T."/>
            <person name="Detter J.C."/>
            <person name="Han C."/>
            <person name="Larimer F."/>
            <person name="Land M."/>
            <person name="Hauser L."/>
            <person name="Markowitz V."/>
            <person name="Cheng J.-F."/>
            <person name="Hugenholtz P."/>
            <person name="Woyke T."/>
            <person name="Wu D."/>
            <person name="Tindall B."/>
            <person name="Pomrenke H."/>
            <person name="Brambilla E."/>
            <person name="Klenk H.-P."/>
            <person name="Eisen J.A."/>
        </authorList>
    </citation>
    <scope>NUCLEOTIDE SEQUENCE [LARGE SCALE GENOMIC DNA]</scope>
    <source>
        <strain evidence="3">ATCC BAA-1392 / DSM 18658 / VKM B-2454 / MOB10</strain>
    </source>
</reference>
<dbReference type="Proteomes" id="UP000010798">
    <property type="component" value="Chromosome"/>
</dbReference>
<dbReference type="RefSeq" id="WP_015249301.1">
    <property type="nucleotide sequence ID" value="NC_019892.1"/>
</dbReference>
<dbReference type="eggNOG" id="COG2165">
    <property type="taxonomic scope" value="Bacteria"/>
</dbReference>
<dbReference type="NCBIfam" id="TIGR02532">
    <property type="entry name" value="IV_pilin_GFxxxE"/>
    <property type="match status" value="1"/>
</dbReference>
<dbReference type="KEGG" id="saci:Sinac_6106"/>
<evidence type="ECO:0000313" key="3">
    <source>
        <dbReference type="Proteomes" id="UP000010798"/>
    </source>
</evidence>
<name>L0DNE6_SINAD</name>
<gene>
    <name evidence="2" type="ordered locus">Sinac_6106</name>
</gene>
<keyword evidence="3" id="KW-1185">Reference proteome</keyword>
<dbReference type="PANTHER" id="PTHR30093">
    <property type="entry name" value="GENERAL SECRETION PATHWAY PROTEIN G"/>
    <property type="match status" value="1"/>
</dbReference>
<dbReference type="SUPFAM" id="SSF54523">
    <property type="entry name" value="Pili subunits"/>
    <property type="match status" value="1"/>
</dbReference>
<dbReference type="InterPro" id="IPR027558">
    <property type="entry name" value="Pre_pil_HX9DG_C"/>
</dbReference>
<dbReference type="PROSITE" id="PS00409">
    <property type="entry name" value="PROKAR_NTER_METHYL"/>
    <property type="match status" value="1"/>
</dbReference>
<dbReference type="InterPro" id="IPR012902">
    <property type="entry name" value="N_methyl_site"/>
</dbReference>
<proteinExistence type="predicted"/>
<feature type="domain" description="DUF1559" evidence="1">
    <location>
        <begin position="30"/>
        <end position="228"/>
    </location>
</feature>